<keyword evidence="2" id="KW-0813">Transport</keyword>
<evidence type="ECO:0000256" key="4">
    <source>
        <dbReference type="ARBA" id="ARBA00022692"/>
    </source>
</evidence>
<keyword evidence="6" id="KW-0915">Sodium</keyword>
<sequence length="477" mass="52821">MTLVIILIMLVGFLLIATGHITNVNKAAVAMFIGTVGWVLYVCFGTDFVMSEHPHGYSLFLAGDAPTSEAVKYYIYDNIFLKYVGKAAGVVLFLFATMAIIEILNSNGCFDFISEWIRTRNSRRLLWTITIATFIISANLDNLTTTTMMLMIMHGIVKSRRQRMLIGSAIVLAATAGGCFTVIGDPAGVVLWGGGAVTATNFSAYLLLPALTAWVVPTLLIRMELPDRLDVEWPATPYRGDDTNLNRWQRMVMFVVGIGGLWFIPTFHSITKLSPFLGALCVLSVLWIVNEVFNRRLMNADRMIQRRIPLSLQYGSMQLILFVMGIMLATGVVQETGVFGRMALWLDTHVHNVWIVGLSSGLLSGITDTFSVAMANISMYPVLDGSMYPMLYGDGMQRWGDTGYMACFVQNGAFWKITAYSTAVGGCLLCFANSCGLALMKMERMRVGWYMRHCTLKVLAGWLAGVAVLWAEIYMMG</sequence>
<evidence type="ECO:0000256" key="9">
    <source>
        <dbReference type="ARBA" id="ARBA00023201"/>
    </source>
</evidence>
<proteinExistence type="inferred from homology"/>
<dbReference type="PANTHER" id="PTHR43269:SF2">
    <property type="entry name" value="SODIUM_PROTON ANTIPORTER 1-RELATED"/>
    <property type="match status" value="1"/>
</dbReference>
<name>A0ABX2AWN8_9BACT</name>
<comment type="similarity">
    <text evidence="10">Belongs to the NhaD Na(+)/H(+) (TC 2.A.62) antiporter family.</text>
</comment>
<comment type="subcellular location">
    <subcellularLocation>
        <location evidence="1">Membrane</location>
        <topology evidence="1">Multi-pass membrane protein</topology>
    </subcellularLocation>
</comment>
<keyword evidence="14" id="KW-1185">Reference proteome</keyword>
<feature type="transmembrane region" description="Helical" evidence="11">
    <location>
        <begin position="124"/>
        <end position="143"/>
    </location>
</feature>
<evidence type="ECO:0000256" key="5">
    <source>
        <dbReference type="ARBA" id="ARBA00022989"/>
    </source>
</evidence>
<dbReference type="Pfam" id="PF03600">
    <property type="entry name" value="CitMHS"/>
    <property type="match status" value="1"/>
</dbReference>
<feature type="transmembrane region" description="Helical" evidence="11">
    <location>
        <begin position="454"/>
        <end position="475"/>
    </location>
</feature>
<keyword evidence="8 11" id="KW-0472">Membrane</keyword>
<evidence type="ECO:0000256" key="3">
    <source>
        <dbReference type="ARBA" id="ARBA00022449"/>
    </source>
</evidence>
<evidence type="ECO:0000256" key="2">
    <source>
        <dbReference type="ARBA" id="ARBA00022448"/>
    </source>
</evidence>
<evidence type="ECO:0000256" key="6">
    <source>
        <dbReference type="ARBA" id="ARBA00023053"/>
    </source>
</evidence>
<dbReference type="GeneID" id="82157790"/>
<keyword evidence="4 11" id="KW-0812">Transmembrane</keyword>
<keyword evidence="7" id="KW-0406">Ion transport</keyword>
<feature type="transmembrane region" description="Helical" evidence="11">
    <location>
        <begin position="423"/>
        <end position="442"/>
    </location>
</feature>
<dbReference type="PANTHER" id="PTHR43269">
    <property type="entry name" value="SODIUM/PROTON ANTIPORTER 1-RELATED"/>
    <property type="match status" value="1"/>
</dbReference>
<evidence type="ECO:0000256" key="11">
    <source>
        <dbReference type="SAM" id="Phobius"/>
    </source>
</evidence>
<feature type="transmembrane region" description="Helical" evidence="11">
    <location>
        <begin position="164"/>
        <end position="183"/>
    </location>
</feature>
<dbReference type="InterPro" id="IPR045016">
    <property type="entry name" value="NhaD-like"/>
</dbReference>
<feature type="transmembrane region" description="Helical" evidence="11">
    <location>
        <begin position="276"/>
        <end position="293"/>
    </location>
</feature>
<feature type="transmembrane region" description="Helical" evidence="11">
    <location>
        <begin position="203"/>
        <end position="221"/>
    </location>
</feature>
<organism evidence="13 14">
    <name type="scientific">Xylanibacter rodentium</name>
    <dbReference type="NCBI Taxonomy" id="2736289"/>
    <lineage>
        <taxon>Bacteria</taxon>
        <taxon>Pseudomonadati</taxon>
        <taxon>Bacteroidota</taxon>
        <taxon>Bacteroidia</taxon>
        <taxon>Bacteroidales</taxon>
        <taxon>Prevotellaceae</taxon>
        <taxon>Xylanibacter</taxon>
    </lineage>
</organism>
<comment type="caution">
    <text evidence="13">The sequence shown here is derived from an EMBL/GenBank/DDBJ whole genome shotgun (WGS) entry which is preliminary data.</text>
</comment>
<dbReference type="Proteomes" id="UP001193734">
    <property type="component" value="Unassembled WGS sequence"/>
</dbReference>
<feature type="transmembrane region" description="Helical" evidence="11">
    <location>
        <begin position="29"/>
        <end position="50"/>
    </location>
</feature>
<reference evidence="13 14" key="1">
    <citation type="submission" date="2020-05" db="EMBL/GenBank/DDBJ databases">
        <title>Distinct polysaccharide utilization as determinants for interspecies competition between intestinal Prevotella spp.</title>
        <authorList>
            <person name="Galvez E.J.C."/>
            <person name="Iljazovic A."/>
            <person name="Strowig T."/>
        </authorList>
    </citation>
    <scope>NUCLEOTIDE SEQUENCE [LARGE SCALE GENOMIC DNA]</scope>
    <source>
        <strain evidence="13 14">PROD</strain>
    </source>
</reference>
<keyword evidence="9" id="KW-0739">Sodium transport</keyword>
<evidence type="ECO:0000256" key="8">
    <source>
        <dbReference type="ARBA" id="ARBA00023136"/>
    </source>
</evidence>
<dbReference type="InterPro" id="IPR004680">
    <property type="entry name" value="Cit_transptr-like_dom"/>
</dbReference>
<protein>
    <submittedName>
        <fullName evidence="13">Sodium:proton antiporter</fullName>
    </submittedName>
</protein>
<keyword evidence="3" id="KW-0050">Antiport</keyword>
<evidence type="ECO:0000256" key="1">
    <source>
        <dbReference type="ARBA" id="ARBA00004141"/>
    </source>
</evidence>
<keyword evidence="5 11" id="KW-1133">Transmembrane helix</keyword>
<evidence type="ECO:0000313" key="13">
    <source>
        <dbReference type="EMBL" id="NPE14348.1"/>
    </source>
</evidence>
<feature type="domain" description="Citrate transporter-like" evidence="12">
    <location>
        <begin position="14"/>
        <end position="377"/>
    </location>
</feature>
<feature type="transmembrane region" description="Helical" evidence="11">
    <location>
        <begin position="251"/>
        <end position="270"/>
    </location>
</feature>
<evidence type="ECO:0000313" key="14">
    <source>
        <dbReference type="Proteomes" id="UP001193734"/>
    </source>
</evidence>
<evidence type="ECO:0000256" key="10">
    <source>
        <dbReference type="ARBA" id="ARBA00025753"/>
    </source>
</evidence>
<feature type="transmembrane region" description="Helical" evidence="11">
    <location>
        <begin position="314"/>
        <end position="333"/>
    </location>
</feature>
<dbReference type="EMBL" id="JABKKE010000012">
    <property type="protein sequence ID" value="NPE14348.1"/>
    <property type="molecule type" value="Genomic_DNA"/>
</dbReference>
<feature type="transmembrane region" description="Helical" evidence="11">
    <location>
        <begin position="83"/>
        <end position="104"/>
    </location>
</feature>
<accession>A0ABX2AWN8</accession>
<evidence type="ECO:0000259" key="12">
    <source>
        <dbReference type="Pfam" id="PF03600"/>
    </source>
</evidence>
<evidence type="ECO:0000256" key="7">
    <source>
        <dbReference type="ARBA" id="ARBA00023065"/>
    </source>
</evidence>
<gene>
    <name evidence="13" type="ORF">HPS55_08425</name>
</gene>
<dbReference type="RefSeq" id="WP_172175637.1">
    <property type="nucleotide sequence ID" value="NZ_CASGIA010000022.1"/>
</dbReference>